<feature type="domain" description="Glycosyltransferase 2-like" evidence="1">
    <location>
        <begin position="11"/>
        <end position="136"/>
    </location>
</feature>
<dbReference type="InterPro" id="IPR050834">
    <property type="entry name" value="Glycosyltransf_2"/>
</dbReference>
<dbReference type="EMBL" id="CP060436">
    <property type="protein sequence ID" value="QPM88806.1"/>
    <property type="molecule type" value="Genomic_DNA"/>
</dbReference>
<dbReference type="Pfam" id="PF00535">
    <property type="entry name" value="Glycos_transf_2"/>
    <property type="match status" value="1"/>
</dbReference>
<keyword evidence="3" id="KW-1185">Reference proteome</keyword>
<name>A0A418SJU4_9RHOB</name>
<evidence type="ECO:0000259" key="1">
    <source>
        <dbReference type="Pfam" id="PF00535"/>
    </source>
</evidence>
<dbReference type="PANTHER" id="PTHR43685">
    <property type="entry name" value="GLYCOSYLTRANSFERASE"/>
    <property type="match status" value="1"/>
</dbReference>
<accession>A0A418SJU4</accession>
<dbReference type="InterPro" id="IPR029044">
    <property type="entry name" value="Nucleotide-diphossugar_trans"/>
</dbReference>
<dbReference type="SUPFAM" id="SSF53448">
    <property type="entry name" value="Nucleotide-diphospho-sugar transferases"/>
    <property type="match status" value="1"/>
</dbReference>
<organism evidence="2 3">
    <name type="scientific">Pseudooceanicola algae</name>
    <dbReference type="NCBI Taxonomy" id="1537215"/>
    <lineage>
        <taxon>Bacteria</taxon>
        <taxon>Pseudomonadati</taxon>
        <taxon>Pseudomonadota</taxon>
        <taxon>Alphaproteobacteria</taxon>
        <taxon>Rhodobacterales</taxon>
        <taxon>Paracoccaceae</taxon>
        <taxon>Pseudooceanicola</taxon>
    </lineage>
</organism>
<evidence type="ECO:0000313" key="2">
    <source>
        <dbReference type="EMBL" id="QPM88806.1"/>
    </source>
</evidence>
<reference evidence="2 3" key="1">
    <citation type="submission" date="2020-08" db="EMBL/GenBank/DDBJ databases">
        <title>Genome sequence of Rhodobacteraceae bacterium Lw-13e.</title>
        <authorList>
            <person name="Poehlein A."/>
            <person name="Wolter L."/>
            <person name="Daniel R."/>
            <person name="Brinkhoff T."/>
        </authorList>
    </citation>
    <scope>NUCLEOTIDE SEQUENCE [LARGE SCALE GENOMIC DNA]</scope>
    <source>
        <strain evidence="2 3">Lw-13e</strain>
    </source>
</reference>
<dbReference type="InterPro" id="IPR001173">
    <property type="entry name" value="Glyco_trans_2-like"/>
</dbReference>
<sequence length="308" mass="33336">MAPLFSQPRFSIVLPCCNDGAVIAGTLASMAAQQYGDYELLVIETGASEETRRILTAAAAADDRIRLVRSPGLNRAAARNRAIDLARAELLAFCEPGDKFEPYKLTIMDEVFAASEIDAAFGRVGSWRGPRGRCLPVDARGDLTLGRLMQDNPVVTLSNLCVRAPVFRASHGFDPALDYHDDMEWLIRLVGGGYRVVPVEAPVTQFSLADSRLSGDLGGLWRGRDAVRQSAHRFGQQTDPRNEATHLRLLAHRALCSGVRGRTALKYALAGIGTSPRGYFSDPRGGVGTLLGCLVSMILPAGLRRALF</sequence>
<dbReference type="AlphaFoldDB" id="A0A418SJU4"/>
<dbReference type="PANTHER" id="PTHR43685:SF2">
    <property type="entry name" value="GLYCOSYLTRANSFERASE 2-LIKE DOMAIN-CONTAINING PROTEIN"/>
    <property type="match status" value="1"/>
</dbReference>
<protein>
    <recommendedName>
        <fullName evidence="1">Glycosyltransferase 2-like domain-containing protein</fullName>
    </recommendedName>
</protein>
<dbReference type="OrthoDB" id="5291101at2"/>
<gene>
    <name evidence="2" type="ORF">PSAL_000080</name>
</gene>
<dbReference type="Proteomes" id="UP000283786">
    <property type="component" value="Chromosome"/>
</dbReference>
<proteinExistence type="predicted"/>
<dbReference type="RefSeq" id="WP_119838031.1">
    <property type="nucleotide sequence ID" value="NZ_CP060436.1"/>
</dbReference>
<dbReference type="CDD" id="cd00761">
    <property type="entry name" value="Glyco_tranf_GTA_type"/>
    <property type="match status" value="1"/>
</dbReference>
<evidence type="ECO:0000313" key="3">
    <source>
        <dbReference type="Proteomes" id="UP000283786"/>
    </source>
</evidence>
<dbReference type="KEGG" id="palw:PSAL_000080"/>
<dbReference type="Gene3D" id="3.90.550.10">
    <property type="entry name" value="Spore Coat Polysaccharide Biosynthesis Protein SpsA, Chain A"/>
    <property type="match status" value="1"/>
</dbReference>